<organism evidence="2 3">
    <name type="scientific">Cinchona calisaya</name>
    <dbReference type="NCBI Taxonomy" id="153742"/>
    <lineage>
        <taxon>Eukaryota</taxon>
        <taxon>Viridiplantae</taxon>
        <taxon>Streptophyta</taxon>
        <taxon>Embryophyta</taxon>
        <taxon>Tracheophyta</taxon>
        <taxon>Spermatophyta</taxon>
        <taxon>Magnoliopsida</taxon>
        <taxon>eudicotyledons</taxon>
        <taxon>Gunneridae</taxon>
        <taxon>Pentapetalae</taxon>
        <taxon>asterids</taxon>
        <taxon>lamiids</taxon>
        <taxon>Gentianales</taxon>
        <taxon>Rubiaceae</taxon>
        <taxon>Cinchonoideae</taxon>
        <taxon>Cinchoneae</taxon>
        <taxon>Cinchona</taxon>
    </lineage>
</organism>
<dbReference type="EMBL" id="JBJUIK010000011">
    <property type="protein sequence ID" value="KAL3514913.1"/>
    <property type="molecule type" value="Genomic_DNA"/>
</dbReference>
<evidence type="ECO:0000256" key="1">
    <source>
        <dbReference type="SAM" id="MobiDB-lite"/>
    </source>
</evidence>
<dbReference type="Proteomes" id="UP001630127">
    <property type="component" value="Unassembled WGS sequence"/>
</dbReference>
<dbReference type="PANTHER" id="PTHR33052">
    <property type="entry name" value="DUF4228 DOMAIN PROTEIN-RELATED"/>
    <property type="match status" value="1"/>
</dbReference>
<reference evidence="2 3" key="1">
    <citation type="submission" date="2024-11" db="EMBL/GenBank/DDBJ databases">
        <title>A near-complete genome assembly of Cinchona calisaya.</title>
        <authorList>
            <person name="Lian D.C."/>
            <person name="Zhao X.W."/>
            <person name="Wei L."/>
        </authorList>
    </citation>
    <scope>NUCLEOTIDE SEQUENCE [LARGE SCALE GENOMIC DNA]</scope>
    <source>
        <tissue evidence="2">Nenye</tissue>
    </source>
</reference>
<sequence>MGSCFSSSGTADSQKPHASANVITVAGHLRQYSIPVTVSQVLESLAVETTTTSSALPFFLCNSDCLYFDEYIPALGPHHQLQPAQIYFVLPLSKLPYKLIASDMAALAVKASLAIQTHNNNNDIIIPSRNKKARISPVLLPEQEDQQRPPPQHPSNNLNINSSNNKLMKHRHEQSRLSSSSRRMPKVAASRTRIRLTTISEGSLLL</sequence>
<feature type="compositionally biased region" description="Low complexity" evidence="1">
    <location>
        <begin position="154"/>
        <end position="165"/>
    </location>
</feature>
<proteinExistence type="predicted"/>
<evidence type="ECO:0000313" key="3">
    <source>
        <dbReference type="Proteomes" id="UP001630127"/>
    </source>
</evidence>
<name>A0ABD2Z716_9GENT</name>
<dbReference type="Pfam" id="PF14009">
    <property type="entry name" value="PADRE"/>
    <property type="match status" value="1"/>
</dbReference>
<comment type="caution">
    <text evidence="2">The sequence shown here is derived from an EMBL/GenBank/DDBJ whole genome shotgun (WGS) entry which is preliminary data.</text>
</comment>
<protein>
    <submittedName>
        <fullName evidence="2">Uncharacterized protein</fullName>
    </submittedName>
</protein>
<keyword evidence="3" id="KW-1185">Reference proteome</keyword>
<gene>
    <name evidence="2" type="ORF">ACH5RR_027630</name>
</gene>
<evidence type="ECO:0000313" key="2">
    <source>
        <dbReference type="EMBL" id="KAL3514913.1"/>
    </source>
</evidence>
<accession>A0ABD2Z716</accession>
<dbReference type="InterPro" id="IPR025322">
    <property type="entry name" value="PADRE_dom"/>
</dbReference>
<feature type="region of interest" description="Disordered" evidence="1">
    <location>
        <begin position="142"/>
        <end position="192"/>
    </location>
</feature>
<dbReference type="AlphaFoldDB" id="A0ABD2Z716"/>